<evidence type="ECO:0000256" key="4">
    <source>
        <dbReference type="ARBA" id="ARBA00022989"/>
    </source>
</evidence>
<evidence type="ECO:0000256" key="9">
    <source>
        <dbReference type="SAM" id="SignalP"/>
    </source>
</evidence>
<dbReference type="CDD" id="cd11072">
    <property type="entry name" value="CYP71-like"/>
    <property type="match status" value="1"/>
</dbReference>
<keyword evidence="9" id="KW-0732">Signal</keyword>
<keyword evidence="5 8" id="KW-0560">Oxidoreductase</keyword>
<dbReference type="PRINTS" id="PR00385">
    <property type="entry name" value="P450"/>
</dbReference>
<keyword evidence="8" id="KW-0503">Monooxygenase</keyword>
<proteinExistence type="inferred from homology"/>
<dbReference type="PANTHER" id="PTHR47956">
    <property type="entry name" value="CYTOCHROME P450 71B11-RELATED"/>
    <property type="match status" value="1"/>
</dbReference>
<comment type="subcellular location">
    <subcellularLocation>
        <location evidence="1">Membrane</location>
        <topology evidence="1">Single-pass membrane protein</topology>
    </subcellularLocation>
</comment>
<sequence length="503" mass="57514">MVTLLSFLLLLFIPLLFSLIYTNKNKNSSNLPSGPAQIPIIGNLHQIQGLLHRCFHGLSKKHGPVMLLRLGAVRVVVISSSEAAEEVLKTHDLECCTRPVTNASRVFSRNGKDIGFGEYGEASRELRKLAVREFFSVKKVRSFRYVREEENDLMVKNLRESALKQSPVDLSKTLFFLAASIVFRTAFGQSFFENKHMDKERIQGLMLEAHSNMSFTFTDIFPAAGLGWFMDFMSGQHKRLHDVFTEVDTFINNIIDDHQLKSFTQDRPDFIDSILEMIMIPKQEQSQSFKLTIDHLKGISQGIYLAGVDTSAITMIWTMTELVRNPRVMKTVQDEIRNCIGTKHKERIEEEDVDKLPYLKLVVKESLRLHPPAPLLLPRETMSQIKIQGYDIPPKTVVMVNAWSIGRDPKHWEDPEEFIPERFINCPVDYKGHSFEMLPFGSGRRICPGMASGIATIELGLLNLLYYFDWRLPEEKKDMDMEEAGGLTVVKKVPLELIPILRQ</sequence>
<evidence type="ECO:0000256" key="5">
    <source>
        <dbReference type="ARBA" id="ARBA00023002"/>
    </source>
</evidence>
<keyword evidence="6" id="KW-0472">Membrane</keyword>
<dbReference type="GO" id="GO:0004497">
    <property type="term" value="F:monooxygenase activity"/>
    <property type="evidence" value="ECO:0007669"/>
    <property type="project" value="UniProtKB-KW"/>
</dbReference>
<dbReference type="AlphaFoldDB" id="A0A8F0K920"/>
<name>A0A8F0K920_ISATI</name>
<dbReference type="InterPro" id="IPR017972">
    <property type="entry name" value="Cyt_P450_CS"/>
</dbReference>
<feature type="signal peptide" evidence="9">
    <location>
        <begin position="1"/>
        <end position="18"/>
    </location>
</feature>
<dbReference type="Gene3D" id="1.10.630.10">
    <property type="entry name" value="Cytochrome P450"/>
    <property type="match status" value="1"/>
</dbReference>
<comment type="similarity">
    <text evidence="2 8">Belongs to the cytochrome P450 family.</text>
</comment>
<keyword evidence="4" id="KW-1133">Transmembrane helix</keyword>
<dbReference type="EMBL" id="MT145693">
    <property type="protein sequence ID" value="QWK52249.1"/>
    <property type="molecule type" value="Genomic_DNA"/>
</dbReference>
<keyword evidence="7 8" id="KW-0349">Heme</keyword>
<keyword evidence="7 8" id="KW-0479">Metal-binding</keyword>
<evidence type="ECO:0000313" key="10">
    <source>
        <dbReference type="EMBL" id="QWK52249.1"/>
    </source>
</evidence>
<evidence type="ECO:0000256" key="3">
    <source>
        <dbReference type="ARBA" id="ARBA00022692"/>
    </source>
</evidence>
<dbReference type="FunFam" id="1.10.630.10:FF:000011">
    <property type="entry name" value="Cytochrome P450 83B1"/>
    <property type="match status" value="1"/>
</dbReference>
<keyword evidence="7 8" id="KW-0408">Iron</keyword>
<protein>
    <submittedName>
        <fullName evidence="10">Cytochrome P450 71B4-3</fullName>
    </submittedName>
</protein>
<dbReference type="InterPro" id="IPR002401">
    <property type="entry name" value="Cyt_P450_E_grp-I"/>
</dbReference>
<dbReference type="PRINTS" id="PR00463">
    <property type="entry name" value="EP450I"/>
</dbReference>
<accession>A0A8F0K920</accession>
<comment type="cofactor">
    <cofactor evidence="7">
        <name>heme</name>
        <dbReference type="ChEBI" id="CHEBI:30413"/>
    </cofactor>
</comment>
<evidence type="ECO:0000256" key="2">
    <source>
        <dbReference type="ARBA" id="ARBA00010617"/>
    </source>
</evidence>
<keyword evidence="3" id="KW-0812">Transmembrane</keyword>
<evidence type="ECO:0000256" key="6">
    <source>
        <dbReference type="ARBA" id="ARBA00023136"/>
    </source>
</evidence>
<dbReference type="SUPFAM" id="SSF48264">
    <property type="entry name" value="Cytochrome P450"/>
    <property type="match status" value="1"/>
</dbReference>
<gene>
    <name evidence="10" type="primary">CYP71B4-3</name>
</gene>
<dbReference type="GO" id="GO:0020037">
    <property type="term" value="F:heme binding"/>
    <property type="evidence" value="ECO:0007669"/>
    <property type="project" value="InterPro"/>
</dbReference>
<dbReference type="InterPro" id="IPR036396">
    <property type="entry name" value="Cyt_P450_sf"/>
</dbReference>
<dbReference type="Pfam" id="PF00067">
    <property type="entry name" value="p450"/>
    <property type="match status" value="1"/>
</dbReference>
<reference evidence="10" key="1">
    <citation type="submission" date="2020-03" db="EMBL/GenBank/DDBJ databases">
        <title>An insight into accumulation patterns and metabolic pathway genes of glucosinolates in Isatis indigotica.</title>
        <authorList>
            <person name="Zhang T."/>
            <person name="Hu X."/>
            <person name="Yang S."/>
        </authorList>
    </citation>
    <scope>NUCLEOTIDE SEQUENCE</scope>
</reference>
<dbReference type="GO" id="GO:0016705">
    <property type="term" value="F:oxidoreductase activity, acting on paired donors, with incorporation or reduction of molecular oxygen"/>
    <property type="evidence" value="ECO:0007669"/>
    <property type="project" value="InterPro"/>
</dbReference>
<dbReference type="GO" id="GO:0005506">
    <property type="term" value="F:iron ion binding"/>
    <property type="evidence" value="ECO:0007669"/>
    <property type="project" value="InterPro"/>
</dbReference>
<dbReference type="InterPro" id="IPR001128">
    <property type="entry name" value="Cyt_P450"/>
</dbReference>
<feature type="chain" id="PRO_5034866614" evidence="9">
    <location>
        <begin position="19"/>
        <end position="503"/>
    </location>
</feature>
<dbReference type="PANTHER" id="PTHR47956:SF78">
    <property type="entry name" value="CYTOCHROME P450 71B24-RELATED"/>
    <property type="match status" value="1"/>
</dbReference>
<evidence type="ECO:0000256" key="1">
    <source>
        <dbReference type="ARBA" id="ARBA00004167"/>
    </source>
</evidence>
<dbReference type="PROSITE" id="PS00086">
    <property type="entry name" value="CYTOCHROME_P450"/>
    <property type="match status" value="1"/>
</dbReference>
<evidence type="ECO:0000256" key="7">
    <source>
        <dbReference type="PIRSR" id="PIRSR602401-1"/>
    </source>
</evidence>
<dbReference type="GO" id="GO:0016020">
    <property type="term" value="C:membrane"/>
    <property type="evidence" value="ECO:0007669"/>
    <property type="project" value="UniProtKB-SubCell"/>
</dbReference>
<evidence type="ECO:0000256" key="8">
    <source>
        <dbReference type="RuleBase" id="RU000461"/>
    </source>
</evidence>
<feature type="binding site" description="axial binding residue" evidence="7">
    <location>
        <position position="447"/>
    </location>
    <ligand>
        <name>heme</name>
        <dbReference type="ChEBI" id="CHEBI:30413"/>
    </ligand>
    <ligandPart>
        <name>Fe</name>
        <dbReference type="ChEBI" id="CHEBI:18248"/>
    </ligandPart>
</feature>
<dbReference type="InterPro" id="IPR050193">
    <property type="entry name" value="Cytochrome_P450_71"/>
</dbReference>
<organism evidence="10">
    <name type="scientific">Isatis tinctoria</name>
    <name type="common">Dyer's woad</name>
    <name type="synonym">Isatis indigotica</name>
    <dbReference type="NCBI Taxonomy" id="161756"/>
    <lineage>
        <taxon>Eukaryota</taxon>
        <taxon>Viridiplantae</taxon>
        <taxon>Streptophyta</taxon>
        <taxon>Embryophyta</taxon>
        <taxon>Tracheophyta</taxon>
        <taxon>Spermatophyta</taxon>
        <taxon>Magnoliopsida</taxon>
        <taxon>eudicotyledons</taxon>
        <taxon>Gunneridae</taxon>
        <taxon>Pentapetalae</taxon>
        <taxon>rosids</taxon>
        <taxon>malvids</taxon>
        <taxon>Brassicales</taxon>
        <taxon>Brassicaceae</taxon>
        <taxon>Isatideae</taxon>
        <taxon>Isatis</taxon>
    </lineage>
</organism>